<gene>
    <name evidence="1" type="ORF">WDJ50_17560</name>
</gene>
<dbReference type="InterPro" id="IPR010985">
    <property type="entry name" value="Ribbon_hlx_hlx"/>
</dbReference>
<proteinExistence type="predicted"/>
<dbReference type="SUPFAM" id="SSF47598">
    <property type="entry name" value="Ribbon-helix-helix"/>
    <property type="match status" value="1"/>
</dbReference>
<dbReference type="GO" id="GO:0006355">
    <property type="term" value="P:regulation of DNA-templated transcription"/>
    <property type="evidence" value="ECO:0007669"/>
    <property type="project" value="InterPro"/>
</dbReference>
<dbReference type="AlphaFoldDB" id="A0AAU6Q724"/>
<organism evidence="1">
    <name type="scientific">Deinococcus sp. VB142</name>
    <dbReference type="NCBI Taxonomy" id="3112952"/>
    <lineage>
        <taxon>Bacteria</taxon>
        <taxon>Thermotogati</taxon>
        <taxon>Deinococcota</taxon>
        <taxon>Deinococci</taxon>
        <taxon>Deinococcales</taxon>
        <taxon>Deinococcaceae</taxon>
        <taxon>Deinococcus</taxon>
    </lineage>
</organism>
<dbReference type="EMBL" id="CP149783">
    <property type="protein sequence ID" value="WYF46222.1"/>
    <property type="molecule type" value="Genomic_DNA"/>
</dbReference>
<evidence type="ECO:0000313" key="1">
    <source>
        <dbReference type="EMBL" id="WYF46222.1"/>
    </source>
</evidence>
<dbReference type="CDD" id="cd22231">
    <property type="entry name" value="RHH_NikR_HicB-like"/>
    <property type="match status" value="1"/>
</dbReference>
<reference evidence="1" key="1">
    <citation type="submission" date="2024-03" db="EMBL/GenBank/DDBJ databases">
        <title>Deinococcus weizhi sp. nov., isolated from human skin.</title>
        <authorList>
            <person name="Wei Z."/>
            <person name="Tian F."/>
            <person name="Yang C."/>
            <person name="Xin L.T."/>
            <person name="Wen Z.J."/>
            <person name="Lan K.C."/>
            <person name="Yu L."/>
            <person name="Zhe W."/>
            <person name="Dan F.D."/>
            <person name="Jun W."/>
            <person name="Rui Z."/>
            <person name="Yong X.J."/>
            <person name="Ting Y."/>
            <person name="Wei X."/>
            <person name="Xu Z.G."/>
            <person name="Xin Z."/>
            <person name="Dong F.G."/>
            <person name="Ni X.M."/>
            <person name="Zheng M.G."/>
            <person name="Chun Y."/>
            <person name="Qian W.X."/>
        </authorList>
    </citation>
    <scope>NUCLEOTIDE SEQUENCE</scope>
    <source>
        <strain evidence="1">VB142</strain>
    </source>
</reference>
<sequence length="79" mass="9033">MTYQTAQRYTVTLSPELATYLDRYQAETKVSRSEALAHAVRALQEQQLAQQYAEYARSGEFVDLESGDGLDPDEGVWWE</sequence>
<accession>A0AAU6Q724</accession>
<dbReference type="RefSeq" id="WP_339097677.1">
    <property type="nucleotide sequence ID" value="NZ_CP149783.1"/>
</dbReference>
<name>A0AAU6Q724_9DEIO</name>
<protein>
    <submittedName>
        <fullName evidence="1">Ribbon-helix-helix domain-containing protein</fullName>
    </submittedName>
</protein>